<name>A0AC61NGP3_9BACT</name>
<protein>
    <submittedName>
        <fullName evidence="1">Uncharacterized protein</fullName>
    </submittedName>
</protein>
<sequence>MIKLKINRVFFVAFLLQLSFVFTTQGQTTGAKDEAISYFNKEAYNKAFPLFVQLHDLYGSDPLMNYYYGVTKVKIKRFDQDIITSLRQSLQSKETPSNALFYLGQAYHAFGQYEKALDSYARFQDSSKRKEQKKLQVKEYKEMAYEKNNPFSLDVGRSRVARIKEEKHQKELETVNNSALPNKSVSDIEDEKSSSKSIDLSTYEIQFNINGLLTYHRVDDFKENASKSLFLKGLELQVKRLGLSEKIEELRNVFKSIETNEDKYSKSEVEEKRNGLTNQIIKLEKELYPLLKQEQQRFAQSKMVEQTYWKDYSQDDQKKYAIALSKKYNTKQVFIEDKLVVPTPKEDKKSVDTNNTNVEQPNVVPAIAIQKAATTPESTKSNIKTNSQEKAAVVESNAAVVKQEPASSATLVPSNSRVDDSKMKSSKEEAVTPKPNTPKTIEVTTVEKKKEVAAIIPAQTTKNVQETKAAIPNEKVEEKVVTKAEETPAIVNDVDVPSVTFDEDMTFDVGTTATTSKAASKALTTTVSENKQAETPKSITTVTDSKSPDAYYAIQIKALKGDLPATIKNQVEDVTKNVPIHFYSKGDTRYYVVGYFTSLKDAAIAKKALRAGGFSDAFTVALDKKGNRISFDAAKKIIG</sequence>
<dbReference type="Proteomes" id="UP000826212">
    <property type="component" value="Chromosome"/>
</dbReference>
<evidence type="ECO:0000313" key="2">
    <source>
        <dbReference type="Proteomes" id="UP000826212"/>
    </source>
</evidence>
<keyword evidence="2" id="KW-1185">Reference proteome</keyword>
<organism evidence="1 2">
    <name type="scientific">Halosquirtibacter laminarini</name>
    <dbReference type="NCBI Taxonomy" id="3374600"/>
    <lineage>
        <taxon>Bacteria</taxon>
        <taxon>Pseudomonadati</taxon>
        <taxon>Bacteroidota</taxon>
        <taxon>Bacteroidia</taxon>
        <taxon>Marinilabiliales</taxon>
        <taxon>Prolixibacteraceae</taxon>
        <taxon>Halosquirtibacter</taxon>
    </lineage>
</organism>
<dbReference type="EMBL" id="CP081303">
    <property type="protein sequence ID" value="QZE14797.1"/>
    <property type="molecule type" value="Genomic_DNA"/>
</dbReference>
<evidence type="ECO:0000313" key="1">
    <source>
        <dbReference type="EMBL" id="QZE14797.1"/>
    </source>
</evidence>
<accession>A0AC61NGP3</accession>
<reference evidence="1" key="1">
    <citation type="submission" date="2021-08" db="EMBL/GenBank/DDBJ databases">
        <title>Novel anaerobic bacterium isolated from sea squirt in East Sea, Republic of Korea.</title>
        <authorList>
            <person name="Nguyen T.H."/>
            <person name="Li Z."/>
            <person name="Lee Y.-J."/>
            <person name="Ko J."/>
            <person name="Kim S.-G."/>
        </authorList>
    </citation>
    <scope>NUCLEOTIDE SEQUENCE</scope>
    <source>
        <strain evidence="1">KCTC 25031</strain>
    </source>
</reference>
<gene>
    <name evidence="1" type="ORF">K4L44_02750</name>
</gene>
<proteinExistence type="predicted"/>